<reference evidence="1 2" key="1">
    <citation type="submission" date="2024-03" db="EMBL/GenBank/DDBJ databases">
        <title>Human intestinal bacterial collection.</title>
        <authorList>
            <person name="Pauvert C."/>
            <person name="Hitch T.C.A."/>
            <person name="Clavel T."/>
        </authorList>
    </citation>
    <scope>NUCLEOTIDE SEQUENCE [LARGE SCALE GENOMIC DNA]</scope>
    <source>
        <strain evidence="1 2">CLA-JM-H7-B</strain>
    </source>
</reference>
<dbReference type="RefSeq" id="WP_349137706.1">
    <property type="nucleotide sequence ID" value="NZ_JBBMEP010000009.1"/>
</dbReference>
<organism evidence="1 2">
    <name type="scientific">Faecalibacterium faecis</name>
    <dbReference type="NCBI Taxonomy" id="3133157"/>
    <lineage>
        <taxon>Bacteria</taxon>
        <taxon>Bacillati</taxon>
        <taxon>Bacillota</taxon>
        <taxon>Clostridia</taxon>
        <taxon>Eubacteriales</taxon>
        <taxon>Oscillospiraceae</taxon>
        <taxon>Faecalibacterium</taxon>
    </lineage>
</organism>
<evidence type="ECO:0008006" key="3">
    <source>
        <dbReference type="Google" id="ProtNLM"/>
    </source>
</evidence>
<proteinExistence type="predicted"/>
<accession>A0ABV1BML2</accession>
<evidence type="ECO:0000313" key="1">
    <source>
        <dbReference type="EMBL" id="MEQ2377008.1"/>
    </source>
</evidence>
<keyword evidence="2" id="KW-1185">Reference proteome</keyword>
<dbReference type="Proteomes" id="UP001496146">
    <property type="component" value="Unassembled WGS sequence"/>
</dbReference>
<gene>
    <name evidence="1" type="ORF">WMO17_06465</name>
</gene>
<dbReference type="EMBL" id="JBBMEP010000009">
    <property type="protein sequence ID" value="MEQ2377008.1"/>
    <property type="molecule type" value="Genomic_DNA"/>
</dbReference>
<sequence length="70" mass="7825">MKIKLSTPAEVRRTLSKIANMLLNNEIDPQRATAITNCCNSVLNCIRIDEQQKKLAELEKLLDEVEANGA</sequence>
<name>A0ABV1BML2_9FIRM</name>
<evidence type="ECO:0000313" key="2">
    <source>
        <dbReference type="Proteomes" id="UP001496146"/>
    </source>
</evidence>
<comment type="caution">
    <text evidence="1">The sequence shown here is derived from an EMBL/GenBank/DDBJ whole genome shotgun (WGS) entry which is preliminary data.</text>
</comment>
<protein>
    <recommendedName>
        <fullName evidence="3">Phage protein</fullName>
    </recommendedName>
</protein>